<dbReference type="Proteomes" id="UP000196036">
    <property type="component" value="Unassembled WGS sequence"/>
</dbReference>
<comment type="caution">
    <text evidence="1">The sequence shown here is derived from an EMBL/GenBank/DDBJ whole genome shotgun (WGS) entry which is preliminary data.</text>
</comment>
<reference evidence="2" key="1">
    <citation type="submission" date="2017-04" db="EMBL/GenBank/DDBJ databases">
        <title>Function of individual gut microbiota members based on whole genome sequencing of pure cultures obtained from chicken caecum.</title>
        <authorList>
            <person name="Medvecky M."/>
            <person name="Cejkova D."/>
            <person name="Polansky O."/>
            <person name="Karasova D."/>
            <person name="Kubasova T."/>
            <person name="Cizek A."/>
            <person name="Rychlik I."/>
        </authorList>
    </citation>
    <scope>NUCLEOTIDE SEQUENCE [LARGE SCALE GENOMIC DNA]</scope>
    <source>
        <strain evidence="2">An109</strain>
    </source>
</reference>
<dbReference type="EMBL" id="NFLW01000006">
    <property type="protein sequence ID" value="OUQ72532.1"/>
    <property type="molecule type" value="Genomic_DNA"/>
</dbReference>
<accession>A0A1Y4VR07</accession>
<dbReference type="Pfam" id="PF13376">
    <property type="entry name" value="OmdA"/>
    <property type="match status" value="1"/>
</dbReference>
<protein>
    <submittedName>
        <fullName evidence="1">Uncharacterized protein</fullName>
    </submittedName>
</protein>
<evidence type="ECO:0000313" key="2">
    <source>
        <dbReference type="Proteomes" id="UP000196036"/>
    </source>
</evidence>
<gene>
    <name evidence="1" type="ORF">B5E52_04665</name>
</gene>
<proteinExistence type="predicted"/>
<dbReference type="AlphaFoldDB" id="A0A1Y4VR07"/>
<sequence length="198" mass="23969">MSIEIKYFENRKDWRKWLNDNFETANEVWFVFPSKSSGEKSITYNDAVEEALCFEWIDSTIKSLDKEHKIQHFTPRNPKSTYSQANKERLKWLLENKMIHPKFEDKIRNVLSDPFIFPNDIIEKLKEDKTIWENYLHFSDAYKRIRIAYIEAARKRPEEFEKRLNNFINKTKENKKIRGFGGIEKYYSSQLKINDNLK</sequence>
<organism evidence="1 2">
    <name type="scientific">Bacteroides xylanisolvens</name>
    <dbReference type="NCBI Taxonomy" id="371601"/>
    <lineage>
        <taxon>Bacteria</taxon>
        <taxon>Pseudomonadati</taxon>
        <taxon>Bacteroidota</taxon>
        <taxon>Bacteroidia</taxon>
        <taxon>Bacteroidales</taxon>
        <taxon>Bacteroidaceae</taxon>
        <taxon>Bacteroides</taxon>
    </lineage>
</organism>
<evidence type="ECO:0000313" key="1">
    <source>
        <dbReference type="EMBL" id="OUQ72532.1"/>
    </source>
</evidence>
<name>A0A1Y4VR07_9BACE</name>
<dbReference type="RefSeq" id="WP_087317697.1">
    <property type="nucleotide sequence ID" value="NZ_JABFIB010000010.1"/>
</dbReference>